<sequence>MMWRRLGDVGLWAAASLLVLAESGARQDPFWFRASCLAVLAVAVVTRRRWPLAALVLVAWTEIIILAFALGTASGVQIALVPAISLLSYLAGRRETQLRHFVQLCVGSLVGMLVLSLTMRKDAQATEAVLTWLLMLLLALLLVVLPWLIGRYRAQQALLATAGWERAERIEREQQLEIGQERLRERSRIAEDMHDSVGHELSLIALRAAALELDPTLPEEHRRAAGELRESAAMATERLGEIVGVLRDQDAPTMPHDESVQALVERAAASGLAVQLVDEADGELAPMVDRAVHRVVQEALTNASKHAPGAAVTVTVTSREDAVQVEVLDSGATRSVDAPSGGHGLAGLRERVRLAGGTLTAGPRTPSGFAVTATMPRAGGRPEPQTAAVERATVRRSARRGLITAIAAPALLGAAVGAVALGYYLIAGYSAILRPAEYAGLTVGQSEADVAKVLPRMEMVDPPAERERPPAAWSCRYYRPAPPFSATYVYRLCFSDGALVDKAVVQSGSVTPTPEGNR</sequence>
<dbReference type="GO" id="GO:0016020">
    <property type="term" value="C:membrane"/>
    <property type="evidence" value="ECO:0007669"/>
    <property type="project" value="InterPro"/>
</dbReference>
<evidence type="ECO:0000256" key="4">
    <source>
        <dbReference type="ARBA" id="ARBA00022679"/>
    </source>
</evidence>
<dbReference type="PANTHER" id="PTHR24421">
    <property type="entry name" value="NITRATE/NITRITE SENSOR PROTEIN NARX-RELATED"/>
    <property type="match status" value="1"/>
</dbReference>
<keyword evidence="8" id="KW-0902">Two-component regulatory system</keyword>
<dbReference type="InterPro" id="IPR011712">
    <property type="entry name" value="Sig_transdc_His_kin_sub3_dim/P"/>
</dbReference>
<accession>A0A841DHD1</accession>
<dbReference type="InterPro" id="IPR036890">
    <property type="entry name" value="HATPase_C_sf"/>
</dbReference>
<name>A0A841DHD1_9ACTN</name>
<keyword evidence="6 11" id="KW-0418">Kinase</keyword>
<dbReference type="EC" id="2.7.13.3" evidence="2"/>
<feature type="transmembrane region" description="Helical" evidence="9">
    <location>
        <begin position="401"/>
        <end position="426"/>
    </location>
</feature>
<dbReference type="EMBL" id="JACHNF010000001">
    <property type="protein sequence ID" value="MBB5978554.1"/>
    <property type="molecule type" value="Genomic_DNA"/>
</dbReference>
<feature type="domain" description="Histidine kinase/HSP90-like ATPase" evidence="10">
    <location>
        <begin position="287"/>
        <end position="379"/>
    </location>
</feature>
<evidence type="ECO:0000256" key="1">
    <source>
        <dbReference type="ARBA" id="ARBA00000085"/>
    </source>
</evidence>
<dbReference type="PANTHER" id="PTHR24421:SF10">
    <property type="entry name" value="NITRATE_NITRITE SENSOR PROTEIN NARQ"/>
    <property type="match status" value="1"/>
</dbReference>
<evidence type="ECO:0000256" key="9">
    <source>
        <dbReference type="SAM" id="Phobius"/>
    </source>
</evidence>
<dbReference type="Proteomes" id="UP000558997">
    <property type="component" value="Unassembled WGS sequence"/>
</dbReference>
<dbReference type="AlphaFoldDB" id="A0A841DHD1"/>
<evidence type="ECO:0000256" key="7">
    <source>
        <dbReference type="ARBA" id="ARBA00022840"/>
    </source>
</evidence>
<comment type="catalytic activity">
    <reaction evidence="1">
        <text>ATP + protein L-histidine = ADP + protein N-phospho-L-histidine.</text>
        <dbReference type="EC" id="2.7.13.3"/>
    </reaction>
</comment>
<evidence type="ECO:0000256" key="5">
    <source>
        <dbReference type="ARBA" id="ARBA00022741"/>
    </source>
</evidence>
<evidence type="ECO:0000313" key="12">
    <source>
        <dbReference type="Proteomes" id="UP000558997"/>
    </source>
</evidence>
<dbReference type="GO" id="GO:0005524">
    <property type="term" value="F:ATP binding"/>
    <property type="evidence" value="ECO:0007669"/>
    <property type="project" value="UniProtKB-KW"/>
</dbReference>
<dbReference type="CDD" id="cd16917">
    <property type="entry name" value="HATPase_UhpB-NarQ-NarX-like"/>
    <property type="match status" value="1"/>
</dbReference>
<proteinExistence type="predicted"/>
<evidence type="ECO:0000256" key="6">
    <source>
        <dbReference type="ARBA" id="ARBA00022777"/>
    </source>
</evidence>
<keyword evidence="9" id="KW-0472">Membrane</keyword>
<feature type="transmembrane region" description="Helical" evidence="9">
    <location>
        <begin position="101"/>
        <end position="117"/>
    </location>
</feature>
<feature type="transmembrane region" description="Helical" evidence="9">
    <location>
        <begin position="52"/>
        <end position="70"/>
    </location>
</feature>
<dbReference type="Pfam" id="PF02518">
    <property type="entry name" value="HATPase_c"/>
    <property type="match status" value="1"/>
</dbReference>
<dbReference type="Gene3D" id="1.20.5.1930">
    <property type="match status" value="1"/>
</dbReference>
<evidence type="ECO:0000259" key="10">
    <source>
        <dbReference type="SMART" id="SM00387"/>
    </source>
</evidence>
<feature type="transmembrane region" description="Helical" evidence="9">
    <location>
        <begin position="129"/>
        <end position="149"/>
    </location>
</feature>
<keyword evidence="7" id="KW-0067">ATP-binding</keyword>
<reference evidence="11 12" key="1">
    <citation type="submission" date="2020-08" db="EMBL/GenBank/DDBJ databases">
        <title>Sequencing the genomes of 1000 actinobacteria strains.</title>
        <authorList>
            <person name="Klenk H.-P."/>
        </authorList>
    </citation>
    <scope>NUCLEOTIDE SEQUENCE [LARGE SCALE GENOMIC DNA]</scope>
    <source>
        <strain evidence="11 12">DSM 17294</strain>
    </source>
</reference>
<keyword evidence="3" id="KW-0597">Phosphoprotein</keyword>
<keyword evidence="12" id="KW-1185">Reference proteome</keyword>
<evidence type="ECO:0000256" key="3">
    <source>
        <dbReference type="ARBA" id="ARBA00022553"/>
    </source>
</evidence>
<organism evidence="11 12">
    <name type="scientific">Kribbella solani</name>
    <dbReference type="NCBI Taxonomy" id="236067"/>
    <lineage>
        <taxon>Bacteria</taxon>
        <taxon>Bacillati</taxon>
        <taxon>Actinomycetota</taxon>
        <taxon>Actinomycetes</taxon>
        <taxon>Propionibacteriales</taxon>
        <taxon>Kribbellaceae</taxon>
        <taxon>Kribbella</taxon>
    </lineage>
</organism>
<evidence type="ECO:0000256" key="8">
    <source>
        <dbReference type="ARBA" id="ARBA00023012"/>
    </source>
</evidence>
<gene>
    <name evidence="11" type="ORF">HDA44_001895</name>
</gene>
<dbReference type="GO" id="GO:0046983">
    <property type="term" value="F:protein dimerization activity"/>
    <property type="evidence" value="ECO:0007669"/>
    <property type="project" value="InterPro"/>
</dbReference>
<keyword evidence="4" id="KW-0808">Transferase</keyword>
<dbReference type="SMART" id="SM00387">
    <property type="entry name" value="HATPase_c"/>
    <property type="match status" value="1"/>
</dbReference>
<comment type="caution">
    <text evidence="11">The sequence shown here is derived from an EMBL/GenBank/DDBJ whole genome shotgun (WGS) entry which is preliminary data.</text>
</comment>
<keyword evidence="9" id="KW-1133">Transmembrane helix</keyword>
<keyword evidence="5" id="KW-0547">Nucleotide-binding</keyword>
<dbReference type="RefSeq" id="WP_184832995.1">
    <property type="nucleotide sequence ID" value="NZ_BAAAVN010000004.1"/>
</dbReference>
<dbReference type="InterPro" id="IPR050482">
    <property type="entry name" value="Sensor_HK_TwoCompSys"/>
</dbReference>
<dbReference type="InterPro" id="IPR003594">
    <property type="entry name" value="HATPase_dom"/>
</dbReference>
<protein>
    <recommendedName>
        <fullName evidence="2">histidine kinase</fullName>
        <ecNumber evidence="2">2.7.13.3</ecNumber>
    </recommendedName>
</protein>
<evidence type="ECO:0000313" key="11">
    <source>
        <dbReference type="EMBL" id="MBB5978554.1"/>
    </source>
</evidence>
<evidence type="ECO:0000256" key="2">
    <source>
        <dbReference type="ARBA" id="ARBA00012438"/>
    </source>
</evidence>
<dbReference type="GO" id="GO:0000155">
    <property type="term" value="F:phosphorelay sensor kinase activity"/>
    <property type="evidence" value="ECO:0007669"/>
    <property type="project" value="InterPro"/>
</dbReference>
<keyword evidence="9" id="KW-0812">Transmembrane</keyword>
<dbReference type="Pfam" id="PF07730">
    <property type="entry name" value="HisKA_3"/>
    <property type="match status" value="1"/>
</dbReference>
<dbReference type="Gene3D" id="3.30.565.10">
    <property type="entry name" value="Histidine kinase-like ATPase, C-terminal domain"/>
    <property type="match status" value="1"/>
</dbReference>
<dbReference type="SUPFAM" id="SSF55874">
    <property type="entry name" value="ATPase domain of HSP90 chaperone/DNA topoisomerase II/histidine kinase"/>
    <property type="match status" value="1"/>
</dbReference>
<feature type="transmembrane region" description="Helical" evidence="9">
    <location>
        <begin position="76"/>
        <end position="92"/>
    </location>
</feature>